<dbReference type="GO" id="GO:0016020">
    <property type="term" value="C:membrane"/>
    <property type="evidence" value="ECO:0007669"/>
    <property type="project" value="InterPro"/>
</dbReference>
<keyword evidence="3" id="KW-0479">Metal-binding</keyword>
<evidence type="ECO:0000256" key="6">
    <source>
        <dbReference type="ARBA" id="ARBA00023004"/>
    </source>
</evidence>
<dbReference type="InterPro" id="IPR019554">
    <property type="entry name" value="Soluble_ligand-bd"/>
</dbReference>
<keyword evidence="5" id="KW-0249">Electron transport</keyword>
<keyword evidence="4" id="KW-0677">Repeat</keyword>
<dbReference type="Pfam" id="PF13375">
    <property type="entry name" value="RnfC_N"/>
    <property type="match status" value="1"/>
</dbReference>
<dbReference type="PANTHER" id="PTHR43034:SF2">
    <property type="entry name" value="ION-TRANSLOCATING OXIDOREDUCTASE COMPLEX SUBUNIT C"/>
    <property type="match status" value="1"/>
</dbReference>
<keyword evidence="10" id="KW-1185">Reference proteome</keyword>
<dbReference type="Gene3D" id="3.10.20.600">
    <property type="match status" value="1"/>
</dbReference>
<dbReference type="Gene3D" id="3.40.50.11540">
    <property type="entry name" value="NADH-ubiquinone oxidoreductase 51kDa subunit"/>
    <property type="match status" value="1"/>
</dbReference>
<dbReference type="Pfam" id="PF01512">
    <property type="entry name" value="Complex1_51K"/>
    <property type="match status" value="1"/>
</dbReference>
<evidence type="ECO:0000313" key="9">
    <source>
        <dbReference type="EMBL" id="NWK56421.1"/>
    </source>
</evidence>
<sequence>MTNQFADQVRDAGVVGAGGGGFPAHVKLAASADTVIVNGAECEPLLHKDAAMMEQRADELVRGLLLVVEAVGAKEAVIGIKEKNAEAVKACEAACEGTMARVHLLGDFYPAGDEFDLVYEVTGKLIPAAGLPKDVGCLVSNVESLINMALAVDGKPVIRKTLTIAGAVAEPFTAEVPVGVSYRDLIAMAGGVTVPDPVLMHGGMMMGRLGEDLDEPVTKTSSGIIVLDRTHPIMVRKMQPLKYMDAIGKSACDQCRYCTELCPRYLLGYDIEPHQVMRSLSFTSSGDERYSEWAALCCACGLCTLFACPEALFPKEACDSAKDRLREKGFQWTGASPTEPHPMREGRKTPTKRLMAKLDILEYDRPAPVRTVDFVPKQLVLPLKQHAGAPAEAKVSVGQKVSEGELIAAPAPKNLGAIIHAPLAGVIEAVSDSSLVLSVG</sequence>
<dbReference type="SUPFAM" id="SSF142019">
    <property type="entry name" value="Nqo1 FMN-binding domain-like"/>
    <property type="match status" value="1"/>
</dbReference>
<keyword evidence="2" id="KW-0004">4Fe-4S</keyword>
<dbReference type="PIRSF" id="PIRSF036408">
    <property type="entry name" value="PduS_prd"/>
    <property type="match status" value="1"/>
</dbReference>
<dbReference type="PANTHER" id="PTHR43034">
    <property type="entry name" value="ION-TRANSLOCATING OXIDOREDUCTASE COMPLEX SUBUNIT C"/>
    <property type="match status" value="1"/>
</dbReference>
<dbReference type="InterPro" id="IPR017900">
    <property type="entry name" value="4Fe4S_Fe_S_CS"/>
</dbReference>
<dbReference type="Proteomes" id="UP000557872">
    <property type="component" value="Unassembled WGS sequence"/>
</dbReference>
<evidence type="ECO:0000256" key="4">
    <source>
        <dbReference type="ARBA" id="ARBA00022737"/>
    </source>
</evidence>
<protein>
    <submittedName>
        <fullName evidence="9">4Fe-4S dicluster domain-containing protein</fullName>
    </submittedName>
</protein>
<feature type="domain" description="4Fe-4S ferredoxin-type" evidence="8">
    <location>
        <begin position="243"/>
        <end position="272"/>
    </location>
</feature>
<dbReference type="AlphaFoldDB" id="A0A851GKQ8"/>
<comment type="caution">
    <text evidence="9">The sequence shown here is derived from an EMBL/GenBank/DDBJ whole genome shotgun (WGS) entry which is preliminary data.</text>
</comment>
<dbReference type="InterPro" id="IPR037225">
    <property type="entry name" value="Nuo51_FMN-bd_sf"/>
</dbReference>
<keyword evidence="1" id="KW-0813">Transport</keyword>
<dbReference type="InterPro" id="IPR010208">
    <property type="entry name" value="Ion_transpt_RnfC/RsxC"/>
</dbReference>
<reference evidence="9 10" key="1">
    <citation type="submission" date="2020-07" db="EMBL/GenBank/DDBJ databases">
        <title>Roseicoccus Jingziensis gen. nov., sp. nov., isolated from coastal seawater.</title>
        <authorList>
            <person name="Feng X."/>
        </authorList>
    </citation>
    <scope>NUCLEOTIDE SEQUENCE [LARGE SCALE GENOMIC DNA]</scope>
    <source>
        <strain evidence="9 10">N1E253</strain>
    </source>
</reference>
<dbReference type="RefSeq" id="WP_178933198.1">
    <property type="nucleotide sequence ID" value="NZ_JACBAZ010000004.1"/>
</dbReference>
<evidence type="ECO:0000313" key="10">
    <source>
        <dbReference type="Proteomes" id="UP000557872"/>
    </source>
</evidence>
<name>A0A851GKQ8_9BACT</name>
<dbReference type="Pfam" id="PF13534">
    <property type="entry name" value="Fer4_17"/>
    <property type="match status" value="1"/>
</dbReference>
<gene>
    <name evidence="9" type="ORF">HW115_12425</name>
</gene>
<evidence type="ECO:0000256" key="7">
    <source>
        <dbReference type="ARBA" id="ARBA00023014"/>
    </source>
</evidence>
<evidence type="ECO:0000256" key="3">
    <source>
        <dbReference type="ARBA" id="ARBA00022723"/>
    </source>
</evidence>
<dbReference type="InterPro" id="IPR017896">
    <property type="entry name" value="4Fe4S_Fe-S-bd"/>
</dbReference>
<dbReference type="PROSITE" id="PS00198">
    <property type="entry name" value="4FE4S_FER_1"/>
    <property type="match status" value="1"/>
</dbReference>
<dbReference type="SUPFAM" id="SSF46548">
    <property type="entry name" value="alpha-helical ferredoxin"/>
    <property type="match status" value="1"/>
</dbReference>
<proteinExistence type="predicted"/>
<dbReference type="InterPro" id="IPR017054">
    <property type="entry name" value="PduS"/>
</dbReference>
<dbReference type="PROSITE" id="PS51379">
    <property type="entry name" value="4FE4S_FER_2"/>
    <property type="match status" value="1"/>
</dbReference>
<dbReference type="GO" id="GO:0009055">
    <property type="term" value="F:electron transfer activity"/>
    <property type="evidence" value="ECO:0007669"/>
    <property type="project" value="InterPro"/>
</dbReference>
<dbReference type="GO" id="GO:0046872">
    <property type="term" value="F:metal ion binding"/>
    <property type="evidence" value="ECO:0007669"/>
    <property type="project" value="UniProtKB-KW"/>
</dbReference>
<keyword evidence="7" id="KW-0411">Iron-sulfur</keyword>
<evidence type="ECO:0000256" key="2">
    <source>
        <dbReference type="ARBA" id="ARBA00022485"/>
    </source>
</evidence>
<dbReference type="InterPro" id="IPR011538">
    <property type="entry name" value="Nuo51_FMN-bd"/>
</dbReference>
<evidence type="ECO:0000259" key="8">
    <source>
        <dbReference type="PROSITE" id="PS51379"/>
    </source>
</evidence>
<dbReference type="GO" id="GO:0051539">
    <property type="term" value="F:4 iron, 4 sulfur cluster binding"/>
    <property type="evidence" value="ECO:0007669"/>
    <property type="project" value="UniProtKB-KW"/>
</dbReference>
<dbReference type="Pfam" id="PF10531">
    <property type="entry name" value="SLBB"/>
    <property type="match status" value="1"/>
</dbReference>
<dbReference type="SUPFAM" id="SSF142984">
    <property type="entry name" value="Nqo1 middle domain-like"/>
    <property type="match status" value="1"/>
</dbReference>
<organism evidence="9 10">
    <name type="scientific">Oceaniferula marina</name>
    <dbReference type="NCBI Taxonomy" id="2748318"/>
    <lineage>
        <taxon>Bacteria</taxon>
        <taxon>Pseudomonadati</taxon>
        <taxon>Verrucomicrobiota</taxon>
        <taxon>Verrucomicrobiia</taxon>
        <taxon>Verrucomicrobiales</taxon>
        <taxon>Verrucomicrobiaceae</taxon>
        <taxon>Oceaniferula</taxon>
    </lineage>
</organism>
<keyword evidence="6" id="KW-0408">Iron</keyword>
<accession>A0A851GKQ8</accession>
<dbReference type="InterPro" id="IPR026902">
    <property type="entry name" value="RnfC_N"/>
</dbReference>
<dbReference type="EMBL" id="JACBAZ010000004">
    <property type="protein sequence ID" value="NWK56421.1"/>
    <property type="molecule type" value="Genomic_DNA"/>
</dbReference>
<evidence type="ECO:0000256" key="1">
    <source>
        <dbReference type="ARBA" id="ARBA00022448"/>
    </source>
</evidence>
<evidence type="ECO:0000256" key="5">
    <source>
        <dbReference type="ARBA" id="ARBA00022982"/>
    </source>
</evidence>